<comment type="caution">
    <text evidence="1">The sequence shown here is derived from an EMBL/GenBank/DDBJ whole genome shotgun (WGS) entry which is preliminary data.</text>
</comment>
<accession>A0A7C1E1U0</accession>
<evidence type="ECO:0000313" key="1">
    <source>
        <dbReference type="EMBL" id="HDS10042.1"/>
    </source>
</evidence>
<name>A0A7C1E1U0_9CREN</name>
<dbReference type="EMBL" id="DSDY01000008">
    <property type="protein sequence ID" value="HDS10042.1"/>
    <property type="molecule type" value="Genomic_DNA"/>
</dbReference>
<evidence type="ECO:0008006" key="2">
    <source>
        <dbReference type="Google" id="ProtNLM"/>
    </source>
</evidence>
<protein>
    <recommendedName>
        <fullName evidence="2">SIS domain-containing protein</fullName>
    </recommendedName>
</protein>
<reference evidence="1" key="1">
    <citation type="journal article" date="2020" name="mSystems">
        <title>Genome- and Community-Level Interaction Insights into Carbon Utilization and Element Cycling Functions of Hydrothermarchaeota in Hydrothermal Sediment.</title>
        <authorList>
            <person name="Zhou Z."/>
            <person name="Liu Y."/>
            <person name="Xu W."/>
            <person name="Pan J."/>
            <person name="Luo Z.H."/>
            <person name="Li M."/>
        </authorList>
    </citation>
    <scope>NUCLEOTIDE SEQUENCE [LARGE SCALE GENOMIC DNA]</scope>
    <source>
        <strain evidence="1">SpSt-123</strain>
    </source>
</reference>
<gene>
    <name evidence="1" type="ORF">ENO04_00230</name>
</gene>
<dbReference type="AlphaFoldDB" id="A0A7C1E1U0"/>
<sequence length="314" mass="35530">MSELEDSIDMISRVLENISTKEEWLEEKSDYLADFISRHARVIFSYTGMGVIPAKSIFLSLSILAPEKEYYLKSASHLAYHYLPYIDDAGGVVLLVGSAWERSELLRTMDALNIMNTDYVVVVPYKPDDLTIKKIEKDRSLIPPSAMGISEYVYLALKTAIKSAAKITGRTDMRMKRLIEEVKSLSGLQEYLEPICRDISSFIHDILSSKQPVAILYSPSMEAPALLLQYLLLRQGVLSVAMDFSVAPAENLDKFRVLAMYTGVEIDLFKEVNFRLIKQGVKPYYVKSDFDPVTNQLYVLIAVDSVLRTVLKET</sequence>
<organism evidence="1">
    <name type="scientific">Fervidicoccus fontis</name>
    <dbReference type="NCBI Taxonomy" id="683846"/>
    <lineage>
        <taxon>Archaea</taxon>
        <taxon>Thermoproteota</taxon>
        <taxon>Thermoprotei</taxon>
        <taxon>Fervidicoccales</taxon>
        <taxon>Fervidicoccaceae</taxon>
        <taxon>Fervidicoccus</taxon>
    </lineage>
</organism>
<proteinExistence type="predicted"/>